<name>A0ABR9JGV4_9MICC</name>
<comment type="similarity">
    <text evidence="1">Belongs to the peptidase A24 family.</text>
</comment>
<keyword evidence="2" id="KW-0472">Membrane</keyword>
<dbReference type="PANTHER" id="PTHR30487:SF0">
    <property type="entry name" value="PREPILIN LEADER PEPTIDASE_N-METHYLTRANSFERASE-RELATED"/>
    <property type="match status" value="1"/>
</dbReference>
<feature type="transmembrane region" description="Helical" evidence="2">
    <location>
        <begin position="89"/>
        <end position="108"/>
    </location>
</feature>
<dbReference type="Proteomes" id="UP000643525">
    <property type="component" value="Unassembled WGS sequence"/>
</dbReference>
<dbReference type="EMBL" id="JADBED010000001">
    <property type="protein sequence ID" value="MBE1525170.1"/>
    <property type="molecule type" value="Genomic_DNA"/>
</dbReference>
<dbReference type="InterPro" id="IPR050882">
    <property type="entry name" value="Prepilin_peptidase/N-MTase"/>
</dbReference>
<evidence type="ECO:0000256" key="1">
    <source>
        <dbReference type="ARBA" id="ARBA00005801"/>
    </source>
</evidence>
<dbReference type="PANTHER" id="PTHR30487">
    <property type="entry name" value="TYPE 4 PREPILIN-LIKE PROTEINS LEADER PEPTIDE-PROCESSING ENZYME"/>
    <property type="match status" value="1"/>
</dbReference>
<feature type="domain" description="Prepilin type IV endopeptidase peptidase" evidence="3">
    <location>
        <begin position="75"/>
        <end position="181"/>
    </location>
</feature>
<evidence type="ECO:0000313" key="5">
    <source>
        <dbReference type="Proteomes" id="UP000643525"/>
    </source>
</evidence>
<keyword evidence="4" id="KW-0378">Hydrolase</keyword>
<keyword evidence="4" id="KW-0808">Transferase</keyword>
<evidence type="ECO:0000259" key="3">
    <source>
        <dbReference type="Pfam" id="PF01478"/>
    </source>
</evidence>
<sequence>MVDDPWVLAVVTGLAGLVALLLTPTMKPFLEERTVWSRSRIHVPLAAIAGAGAAALAENPAELVAFAAAGVGGSLLTVIDLSVRRLPDVFVLATVAALLVPLGLAAAMGEEWDALGRSLLGAAVLLFGYLLLAMISPSGLGLGDVKFAAVIGAFLGWFGWSHVAAGTVFGFLLNGVIALLVLLSRRGSRDTDIPFGPSMVLGAICAVAVLS</sequence>
<proteinExistence type="inferred from homology"/>
<feature type="transmembrane region" description="Helical" evidence="2">
    <location>
        <begin position="114"/>
        <end position="132"/>
    </location>
</feature>
<keyword evidence="4" id="KW-0489">Methyltransferase</keyword>
<comment type="caution">
    <text evidence="4">The sequence shown here is derived from an EMBL/GenBank/DDBJ whole genome shotgun (WGS) entry which is preliminary data.</text>
</comment>
<evidence type="ECO:0000313" key="4">
    <source>
        <dbReference type="EMBL" id="MBE1525170.1"/>
    </source>
</evidence>
<reference evidence="4 5" key="1">
    <citation type="submission" date="2020-10" db="EMBL/GenBank/DDBJ databases">
        <title>Sequencing the genomes of 1000 actinobacteria strains.</title>
        <authorList>
            <person name="Klenk H.-P."/>
        </authorList>
    </citation>
    <scope>NUCLEOTIDE SEQUENCE [LARGE SCALE GENOMIC DNA]</scope>
    <source>
        <strain evidence="4 5">DSM 15666</strain>
    </source>
</reference>
<dbReference type="InterPro" id="IPR000045">
    <property type="entry name" value="Prepilin_IV_endopep_pep"/>
</dbReference>
<dbReference type="EC" id="2.1.1.-" evidence="4"/>
<dbReference type="Pfam" id="PF01478">
    <property type="entry name" value="Peptidase_A24"/>
    <property type="match status" value="1"/>
</dbReference>
<keyword evidence="5" id="KW-1185">Reference proteome</keyword>
<dbReference type="GO" id="GO:0032259">
    <property type="term" value="P:methylation"/>
    <property type="evidence" value="ECO:0007669"/>
    <property type="project" value="UniProtKB-KW"/>
</dbReference>
<dbReference type="GO" id="GO:0004190">
    <property type="term" value="F:aspartic-type endopeptidase activity"/>
    <property type="evidence" value="ECO:0007669"/>
    <property type="project" value="UniProtKB-EC"/>
</dbReference>
<dbReference type="EC" id="3.4.23.43" evidence="4"/>
<keyword evidence="2" id="KW-1133">Transmembrane helix</keyword>
<feature type="transmembrane region" description="Helical" evidence="2">
    <location>
        <begin position="164"/>
        <end position="183"/>
    </location>
</feature>
<organism evidence="4 5">
    <name type="scientific">Nesterenkonia lutea</name>
    <dbReference type="NCBI Taxonomy" id="272919"/>
    <lineage>
        <taxon>Bacteria</taxon>
        <taxon>Bacillati</taxon>
        <taxon>Actinomycetota</taxon>
        <taxon>Actinomycetes</taxon>
        <taxon>Micrococcales</taxon>
        <taxon>Micrococcaceae</taxon>
        <taxon>Nesterenkonia</taxon>
    </lineage>
</organism>
<dbReference type="GO" id="GO:0008168">
    <property type="term" value="F:methyltransferase activity"/>
    <property type="evidence" value="ECO:0007669"/>
    <property type="project" value="UniProtKB-KW"/>
</dbReference>
<dbReference type="Gene3D" id="1.20.120.1220">
    <property type="match status" value="1"/>
</dbReference>
<dbReference type="RefSeq" id="WP_192596071.1">
    <property type="nucleotide sequence ID" value="NZ_BAAALJ010000013.1"/>
</dbReference>
<evidence type="ECO:0000256" key="2">
    <source>
        <dbReference type="SAM" id="Phobius"/>
    </source>
</evidence>
<protein>
    <submittedName>
        <fullName evidence="4">Leader peptidase (Prepilin peptidase)/N-methyltransferase</fullName>
        <ecNumber evidence="4">2.1.1.-</ecNumber>
        <ecNumber evidence="4">3.4.23.43</ecNumber>
    </submittedName>
</protein>
<accession>A0ABR9JGV4</accession>
<gene>
    <name evidence="4" type="ORF">H4W27_002288</name>
</gene>
<feature type="transmembrane region" description="Helical" evidence="2">
    <location>
        <begin position="6"/>
        <end position="29"/>
    </location>
</feature>
<keyword evidence="2" id="KW-0812">Transmembrane</keyword>